<feature type="transmembrane region" description="Helical" evidence="5">
    <location>
        <begin position="162"/>
        <end position="181"/>
    </location>
</feature>
<evidence type="ECO:0000256" key="2">
    <source>
        <dbReference type="ARBA" id="ARBA00022692"/>
    </source>
</evidence>
<dbReference type="Proteomes" id="UP001648503">
    <property type="component" value="Unassembled WGS sequence"/>
</dbReference>
<organism evidence="7 8">
    <name type="scientific">Batrachochytrium salamandrivorans</name>
    <dbReference type="NCBI Taxonomy" id="1357716"/>
    <lineage>
        <taxon>Eukaryota</taxon>
        <taxon>Fungi</taxon>
        <taxon>Fungi incertae sedis</taxon>
        <taxon>Chytridiomycota</taxon>
        <taxon>Chytridiomycota incertae sedis</taxon>
        <taxon>Chytridiomycetes</taxon>
        <taxon>Rhizophydiales</taxon>
        <taxon>Rhizophydiales incertae sedis</taxon>
        <taxon>Batrachochytrium</taxon>
    </lineage>
</organism>
<evidence type="ECO:0000259" key="6">
    <source>
        <dbReference type="Pfam" id="PF03151"/>
    </source>
</evidence>
<feature type="transmembrane region" description="Helical" evidence="5">
    <location>
        <begin position="187"/>
        <end position="210"/>
    </location>
</feature>
<keyword evidence="4 5" id="KW-0472">Membrane</keyword>
<evidence type="ECO:0000256" key="3">
    <source>
        <dbReference type="ARBA" id="ARBA00022989"/>
    </source>
</evidence>
<accession>A0ABQ8EZJ5</accession>
<dbReference type="PANTHER" id="PTHR11132">
    <property type="entry name" value="SOLUTE CARRIER FAMILY 35"/>
    <property type="match status" value="1"/>
</dbReference>
<feature type="transmembrane region" description="Helical" evidence="5">
    <location>
        <begin position="255"/>
        <end position="275"/>
    </location>
</feature>
<dbReference type="Pfam" id="PF03151">
    <property type="entry name" value="TPT"/>
    <property type="match status" value="1"/>
</dbReference>
<comment type="subcellular location">
    <subcellularLocation>
        <location evidence="1">Membrane</location>
        <topology evidence="1">Multi-pass membrane protein</topology>
    </subcellularLocation>
</comment>
<evidence type="ECO:0000256" key="5">
    <source>
        <dbReference type="SAM" id="Phobius"/>
    </source>
</evidence>
<dbReference type="InterPro" id="IPR050186">
    <property type="entry name" value="TPT_transporter"/>
</dbReference>
<feature type="transmembrane region" description="Helical" evidence="5">
    <location>
        <begin position="73"/>
        <end position="97"/>
    </location>
</feature>
<dbReference type="EMBL" id="JAFCIX010000464">
    <property type="protein sequence ID" value="KAH6589389.1"/>
    <property type="molecule type" value="Genomic_DNA"/>
</dbReference>
<dbReference type="InterPro" id="IPR004853">
    <property type="entry name" value="Sugar_P_trans_dom"/>
</dbReference>
<protein>
    <recommendedName>
        <fullName evidence="6">Sugar phosphate transporter domain-containing protein</fullName>
    </recommendedName>
</protein>
<keyword evidence="2 5" id="KW-0812">Transmembrane</keyword>
<gene>
    <name evidence="7" type="ORF">BASA50_010042</name>
</gene>
<keyword evidence="8" id="KW-1185">Reference proteome</keyword>
<evidence type="ECO:0000256" key="4">
    <source>
        <dbReference type="ARBA" id="ARBA00023136"/>
    </source>
</evidence>
<keyword evidence="3 5" id="KW-1133">Transmembrane helix</keyword>
<feature type="domain" description="Sugar phosphate transporter" evidence="6">
    <location>
        <begin position="45"/>
        <end position="330"/>
    </location>
</feature>
<comment type="caution">
    <text evidence="7">The sequence shown here is derived from an EMBL/GenBank/DDBJ whole genome shotgun (WGS) entry which is preliminary data.</text>
</comment>
<feature type="transmembrane region" description="Helical" evidence="5">
    <location>
        <begin position="109"/>
        <end position="129"/>
    </location>
</feature>
<feature type="transmembrane region" description="Helical" evidence="5">
    <location>
        <begin position="287"/>
        <end position="308"/>
    </location>
</feature>
<feature type="transmembrane region" description="Helical" evidence="5">
    <location>
        <begin position="44"/>
        <end position="61"/>
    </location>
</feature>
<feature type="transmembrane region" description="Helical" evidence="5">
    <location>
        <begin position="314"/>
        <end position="333"/>
    </location>
</feature>
<evidence type="ECO:0000256" key="1">
    <source>
        <dbReference type="ARBA" id="ARBA00004141"/>
    </source>
</evidence>
<sequence>MVSEVSKTATDRIPPIAKSAPVFPTINDVDVRQSFSWNGPNNQAAAWLALYFCLNLGLTLYNKAVMHYFKFPYPWTLTGIHTLCGAIGCQLLSMAGVFNPARLNTRESLIMLAFSTLYTINIAVSNISLKMVSVPFHQTIRAMVPLFTMLIEFFWLNKSASFTVALTMLPIIFGVTLATIGDYDFTILGFILTLLGALLAAIKGVTTNIIQVGKLKLHPLDLLLWMTPLAFVQTMSYAFITGELHQVSEFLRDDVSISILLALLANGFIAFGLNVSSFTANKKTSALTMGVAGNVKQVLSIILSVSIFNLTFTLINGVGIFLTLVGGALYTYADVKDRKRPGSPTNSPVYYTKVKHDDDSLMLPRFINEK</sequence>
<name>A0ABQ8EZJ5_9FUNG</name>
<evidence type="ECO:0000313" key="8">
    <source>
        <dbReference type="Proteomes" id="UP001648503"/>
    </source>
</evidence>
<evidence type="ECO:0000313" key="7">
    <source>
        <dbReference type="EMBL" id="KAH6589389.1"/>
    </source>
</evidence>
<reference evidence="7 8" key="1">
    <citation type="submission" date="2021-02" db="EMBL/GenBank/DDBJ databases">
        <title>Variation within the Batrachochytrium salamandrivorans European outbreak.</title>
        <authorList>
            <person name="Kelly M."/>
            <person name="Pasmans F."/>
            <person name="Shea T.P."/>
            <person name="Munoz J.F."/>
            <person name="Carranza S."/>
            <person name="Cuomo C.A."/>
            <person name="Martel A."/>
        </authorList>
    </citation>
    <scope>NUCLEOTIDE SEQUENCE [LARGE SCALE GENOMIC DNA]</scope>
    <source>
        <strain evidence="7 8">AMFP18/2</strain>
    </source>
</reference>
<proteinExistence type="predicted"/>
<feature type="transmembrane region" description="Helical" evidence="5">
    <location>
        <begin position="222"/>
        <end position="240"/>
    </location>
</feature>